<dbReference type="STRING" id="1346330.M472_00745"/>
<dbReference type="eggNOG" id="COG1546">
    <property type="taxonomic scope" value="Bacteria"/>
</dbReference>
<evidence type="ECO:0000259" key="1">
    <source>
        <dbReference type="Pfam" id="PF02464"/>
    </source>
</evidence>
<dbReference type="RefSeq" id="WP_021072015.1">
    <property type="nucleotide sequence ID" value="NZ_ATDL01000022.1"/>
</dbReference>
<dbReference type="PATRIC" id="fig|1346330.5.peg.4014"/>
<dbReference type="Gene3D" id="3.90.950.20">
    <property type="entry name" value="CinA-like"/>
    <property type="match status" value="1"/>
</dbReference>
<dbReference type="OrthoDB" id="6659578at2"/>
<dbReference type="InterPro" id="IPR036653">
    <property type="entry name" value="CinA-like_C"/>
</dbReference>
<dbReference type="InterPro" id="IPR008136">
    <property type="entry name" value="CinA_C"/>
</dbReference>
<dbReference type="Pfam" id="PF02464">
    <property type="entry name" value="CinA"/>
    <property type="match status" value="1"/>
</dbReference>
<protein>
    <recommendedName>
        <fullName evidence="1">CinA C-terminal domain-containing protein</fullName>
    </recommendedName>
</protein>
<reference evidence="2 3" key="1">
    <citation type="journal article" date="2013" name="Genome Announc.">
        <title>The Draft Genome Sequence of Sphingomonas paucimobilis Strain HER1398 (Proteobacteria), Host to the Giant PAU Phage, Indicates That It Is a Member of the Genus Sphingobacterium (Bacteroidetes).</title>
        <authorList>
            <person name="White R.A.III."/>
            <person name="Suttle C.A."/>
        </authorList>
    </citation>
    <scope>NUCLEOTIDE SEQUENCE [LARGE SCALE GENOMIC DNA]</scope>
    <source>
        <strain evidence="2 3">HER1398</strain>
    </source>
</reference>
<comment type="caution">
    <text evidence="2">The sequence shown here is derived from an EMBL/GenBank/DDBJ whole genome shotgun (WGS) entry which is preliminary data.</text>
</comment>
<proteinExistence type="predicted"/>
<keyword evidence="3" id="KW-1185">Reference proteome</keyword>
<dbReference type="AlphaFoldDB" id="U2IX55"/>
<dbReference type="EMBL" id="ATDL01000022">
    <property type="protein sequence ID" value="ERJ57284.1"/>
    <property type="molecule type" value="Genomic_DNA"/>
</dbReference>
<feature type="domain" description="CinA C-terminal" evidence="1">
    <location>
        <begin position="8"/>
        <end position="160"/>
    </location>
</feature>
<name>U2IX55_9SPHI</name>
<sequence>MEKQINEQILRHCGKLLVSNDLKLSCVESMSSGFLSAVIAMEVNSGDYYLGSVVCYDNIVKEKLLGVSTSKINKYCAESAVVTLRILDGLSKLMPQKSVYVSVTGLAYETDNPKQRRPIGTVYYAFALGDEKVIFKKKFSGTAAEIILATCNSLLSDLRQWLGALAEVRTKE</sequence>
<evidence type="ECO:0000313" key="3">
    <source>
        <dbReference type="Proteomes" id="UP000016584"/>
    </source>
</evidence>
<evidence type="ECO:0000313" key="2">
    <source>
        <dbReference type="EMBL" id="ERJ57284.1"/>
    </source>
</evidence>
<dbReference type="Proteomes" id="UP000016584">
    <property type="component" value="Unassembled WGS sequence"/>
</dbReference>
<accession>U2IX55</accession>
<gene>
    <name evidence="2" type="ORF">M472_00745</name>
</gene>
<dbReference type="SUPFAM" id="SSF142433">
    <property type="entry name" value="CinA-like"/>
    <property type="match status" value="1"/>
</dbReference>
<organism evidence="2 3">
    <name type="scientific">Sphingobacterium paucimobilis HER1398</name>
    <dbReference type="NCBI Taxonomy" id="1346330"/>
    <lineage>
        <taxon>Bacteria</taxon>
        <taxon>Pseudomonadati</taxon>
        <taxon>Bacteroidota</taxon>
        <taxon>Sphingobacteriia</taxon>
        <taxon>Sphingobacteriales</taxon>
        <taxon>Sphingobacteriaceae</taxon>
        <taxon>Sphingobacterium</taxon>
    </lineage>
</organism>